<dbReference type="GO" id="GO:0050661">
    <property type="term" value="F:NADP binding"/>
    <property type="evidence" value="ECO:0007669"/>
    <property type="project" value="InterPro"/>
</dbReference>
<dbReference type="Gene3D" id="3.50.50.60">
    <property type="entry name" value="FAD/NAD(P)-binding domain"/>
    <property type="match status" value="1"/>
</dbReference>
<dbReference type="Pfam" id="PF13738">
    <property type="entry name" value="Pyr_redox_3"/>
    <property type="match status" value="1"/>
</dbReference>
<sequence>MSVNPLDVIVIVIGAGQAGLASAYYLRRAGIDFVMLDAEESAGGAWRHGWNSLRLFSPASFSSLPGWLMPARSATSYPGRNEVIDYLSRYEARYRFRIERPVVVTSVRQIDGCLEVVTDKARWHARAVLSTTGTWRNPFIPDYPGASEFKGRQLHSADYVSEQPFVGQRVAIVGGGNSGAQILAEISKVAETVWVTPQVPVFLPDDVDGHVLFERATARVLGKKDGSEPGGLGDIVMVPSVREARERGALGSVRSFTHLDVNGVVWRDGTRTDLDAVIWCTGFRSALDHLRDLDVVTEDGKVEVHGGQSIKQPRLWLAGYGNWTGAASATLLGAGRAARDMIPRLVASVRGG</sequence>
<dbReference type="AlphaFoldDB" id="A0A7C1SZD9"/>
<dbReference type="InterPro" id="IPR000960">
    <property type="entry name" value="Flavin_mOase"/>
</dbReference>
<dbReference type="GO" id="GO:0004497">
    <property type="term" value="F:monooxygenase activity"/>
    <property type="evidence" value="ECO:0007669"/>
    <property type="project" value="TreeGrafter"/>
</dbReference>
<dbReference type="EMBL" id="DSKI01000945">
    <property type="protein sequence ID" value="HEB45620.1"/>
    <property type="molecule type" value="Genomic_DNA"/>
</dbReference>
<accession>A0A7C1SZD9</accession>
<comment type="caution">
    <text evidence="2">The sequence shown here is derived from an EMBL/GenBank/DDBJ whole genome shotgun (WGS) entry which is preliminary data.</text>
</comment>
<dbReference type="InterPro" id="IPR036188">
    <property type="entry name" value="FAD/NAD-bd_sf"/>
</dbReference>
<evidence type="ECO:0000256" key="1">
    <source>
        <dbReference type="ARBA" id="ARBA00023002"/>
    </source>
</evidence>
<dbReference type="SUPFAM" id="SSF51905">
    <property type="entry name" value="FAD/NAD(P)-binding domain"/>
    <property type="match status" value="2"/>
</dbReference>
<organism evidence="2">
    <name type="scientific">Agrobacterium albertimagni</name>
    <dbReference type="NCBI Taxonomy" id="147266"/>
    <lineage>
        <taxon>Bacteria</taxon>
        <taxon>Pseudomonadati</taxon>
        <taxon>Pseudomonadota</taxon>
        <taxon>Alphaproteobacteria</taxon>
        <taxon>Hyphomicrobiales</taxon>
        <taxon>Rhizobiaceae</taxon>
        <taxon>Rhizobium/Agrobacterium group</taxon>
        <taxon>Agrobacterium</taxon>
    </lineage>
</organism>
<reference evidence="2" key="1">
    <citation type="journal article" date="2020" name="mSystems">
        <title>Genome- and Community-Level Interaction Insights into Carbon Utilization and Element Cycling Functions of Hydrothermarchaeota in Hydrothermal Sediment.</title>
        <authorList>
            <person name="Zhou Z."/>
            <person name="Liu Y."/>
            <person name="Xu W."/>
            <person name="Pan J."/>
            <person name="Luo Z.H."/>
            <person name="Li M."/>
        </authorList>
    </citation>
    <scope>NUCLEOTIDE SEQUENCE [LARGE SCALE GENOMIC DNA]</scope>
    <source>
        <strain evidence="2">SpSt-243</strain>
    </source>
</reference>
<dbReference type="PANTHER" id="PTHR43539">
    <property type="entry name" value="FLAVIN-BINDING MONOOXYGENASE-LIKE PROTEIN (AFU_ORTHOLOGUE AFUA_4G09220)"/>
    <property type="match status" value="1"/>
</dbReference>
<evidence type="ECO:0000313" key="2">
    <source>
        <dbReference type="EMBL" id="HEB45620.1"/>
    </source>
</evidence>
<proteinExistence type="predicted"/>
<name>A0A7C1SZD9_9HYPH</name>
<dbReference type="InterPro" id="IPR050982">
    <property type="entry name" value="Auxin_biosynth/cation_transpt"/>
</dbReference>
<gene>
    <name evidence="2" type="ORF">ENP70_18440</name>
</gene>
<dbReference type="PANTHER" id="PTHR43539:SF78">
    <property type="entry name" value="FLAVIN-CONTAINING MONOOXYGENASE"/>
    <property type="match status" value="1"/>
</dbReference>
<dbReference type="GO" id="GO:0050660">
    <property type="term" value="F:flavin adenine dinucleotide binding"/>
    <property type="evidence" value="ECO:0007669"/>
    <property type="project" value="InterPro"/>
</dbReference>
<dbReference type="PRINTS" id="PR00469">
    <property type="entry name" value="PNDRDTASEII"/>
</dbReference>
<dbReference type="PIRSF" id="PIRSF000332">
    <property type="entry name" value="FMO"/>
    <property type="match status" value="1"/>
</dbReference>
<keyword evidence="1" id="KW-0560">Oxidoreductase</keyword>
<protein>
    <submittedName>
        <fullName evidence="2">NAD(P)/FAD-dependent oxidoreductase</fullName>
    </submittedName>
</protein>
<dbReference type="NCBIfam" id="NF040505">
    <property type="entry name" value="ArsO_flavin_mono"/>
    <property type="match status" value="1"/>
</dbReference>
<dbReference type="PRINTS" id="PR00368">
    <property type="entry name" value="FADPNR"/>
</dbReference>